<organism evidence="3 4">
    <name type="scientific">Microthlaspi erraticum</name>
    <dbReference type="NCBI Taxonomy" id="1685480"/>
    <lineage>
        <taxon>Eukaryota</taxon>
        <taxon>Viridiplantae</taxon>
        <taxon>Streptophyta</taxon>
        <taxon>Embryophyta</taxon>
        <taxon>Tracheophyta</taxon>
        <taxon>Spermatophyta</taxon>
        <taxon>Magnoliopsida</taxon>
        <taxon>eudicotyledons</taxon>
        <taxon>Gunneridae</taxon>
        <taxon>Pentapetalae</taxon>
        <taxon>rosids</taxon>
        <taxon>malvids</taxon>
        <taxon>Brassicales</taxon>
        <taxon>Brassicaceae</taxon>
        <taxon>Coluteocarpeae</taxon>
        <taxon>Microthlaspi</taxon>
    </lineage>
</organism>
<dbReference type="OrthoDB" id="1052998at2759"/>
<name>A0A6D2K884_9BRAS</name>
<sequence>MVFASGKPARFLLAEFGEITGLNCDEIHPDMMPEVDEEEKKRFWELLKLKENRYSPGLEDLKALCDECIAWSKKDKIRFCYLVILANGLLKVDRRSELPLDKANLVIDLERFENYPWGRVAFEDLMDAVKDVTHEKMQSKSYTLNGFVQVLQIWAYVAVPKVGATLGCPLTVPNEIPYLLRYQGRGGRLYISKAFSACKVRHMSTFNVKQINHTTNDPLVDNLVNYILEGRSMDGIVWQEEEYVQPKTSRKKKGGKNEEIQKEQEEEEEEDVPLLLERESRKKRKGEKKDDMKKEGC</sequence>
<gene>
    <name evidence="3" type="ORF">MERR_LOCUS32986</name>
</gene>
<feature type="domain" description="DUF1985" evidence="2">
    <location>
        <begin position="4"/>
        <end position="126"/>
    </location>
</feature>
<dbReference type="PANTHER" id="PTHR48449:SF1">
    <property type="entry name" value="DUF1985 DOMAIN-CONTAINING PROTEIN"/>
    <property type="match status" value="1"/>
</dbReference>
<protein>
    <recommendedName>
        <fullName evidence="2">DUF1985 domain-containing protein</fullName>
    </recommendedName>
</protein>
<dbReference type="Pfam" id="PF09331">
    <property type="entry name" value="DUF1985"/>
    <property type="match status" value="1"/>
</dbReference>
<accession>A0A6D2K884</accession>
<comment type="caution">
    <text evidence="3">The sequence shown here is derived from an EMBL/GenBank/DDBJ whole genome shotgun (WGS) entry which is preliminary data.</text>
</comment>
<dbReference type="Proteomes" id="UP000467841">
    <property type="component" value="Unassembled WGS sequence"/>
</dbReference>
<dbReference type="InterPro" id="IPR015410">
    <property type="entry name" value="DUF1985"/>
</dbReference>
<evidence type="ECO:0000313" key="4">
    <source>
        <dbReference type="Proteomes" id="UP000467841"/>
    </source>
</evidence>
<feature type="region of interest" description="Disordered" evidence="1">
    <location>
        <begin position="246"/>
        <end position="297"/>
    </location>
</feature>
<feature type="compositionally biased region" description="Basic and acidic residues" evidence="1">
    <location>
        <begin position="287"/>
        <end position="297"/>
    </location>
</feature>
<dbReference type="PANTHER" id="PTHR48449">
    <property type="entry name" value="DUF1985 DOMAIN-CONTAINING PROTEIN"/>
    <property type="match status" value="1"/>
</dbReference>
<dbReference type="AlphaFoldDB" id="A0A6D2K884"/>
<evidence type="ECO:0000256" key="1">
    <source>
        <dbReference type="SAM" id="MobiDB-lite"/>
    </source>
</evidence>
<keyword evidence="4" id="KW-1185">Reference proteome</keyword>
<reference evidence="3" key="1">
    <citation type="submission" date="2020-01" db="EMBL/GenBank/DDBJ databases">
        <authorList>
            <person name="Mishra B."/>
        </authorList>
    </citation>
    <scope>NUCLEOTIDE SEQUENCE [LARGE SCALE GENOMIC DNA]</scope>
</reference>
<evidence type="ECO:0000313" key="3">
    <source>
        <dbReference type="EMBL" id="CAA7045751.1"/>
    </source>
</evidence>
<dbReference type="EMBL" id="CACVBM020001329">
    <property type="protein sequence ID" value="CAA7045751.1"/>
    <property type="molecule type" value="Genomic_DNA"/>
</dbReference>
<proteinExistence type="predicted"/>
<evidence type="ECO:0000259" key="2">
    <source>
        <dbReference type="Pfam" id="PF09331"/>
    </source>
</evidence>